<evidence type="ECO:0000313" key="3">
    <source>
        <dbReference type="Proteomes" id="UP000809789"/>
    </source>
</evidence>
<dbReference type="AlphaFoldDB" id="A0A8K0PJ62"/>
<comment type="caution">
    <text evidence="2">The sequence shown here is derived from an EMBL/GenBank/DDBJ whole genome shotgun (WGS) entry which is preliminary data.</text>
</comment>
<feature type="non-terminal residue" evidence="2">
    <location>
        <position position="1"/>
    </location>
</feature>
<evidence type="ECO:0000313" key="2">
    <source>
        <dbReference type="EMBL" id="KAG8629203.1"/>
    </source>
</evidence>
<name>A0A8K0PJ62_9PEZI</name>
<evidence type="ECO:0000256" key="1">
    <source>
        <dbReference type="SAM" id="MobiDB-lite"/>
    </source>
</evidence>
<feature type="non-terminal residue" evidence="2">
    <location>
        <position position="150"/>
    </location>
</feature>
<organism evidence="2 3">
    <name type="scientific">Elsinoe batatas</name>
    <dbReference type="NCBI Taxonomy" id="2601811"/>
    <lineage>
        <taxon>Eukaryota</taxon>
        <taxon>Fungi</taxon>
        <taxon>Dikarya</taxon>
        <taxon>Ascomycota</taxon>
        <taxon>Pezizomycotina</taxon>
        <taxon>Dothideomycetes</taxon>
        <taxon>Dothideomycetidae</taxon>
        <taxon>Myriangiales</taxon>
        <taxon>Elsinoaceae</taxon>
        <taxon>Elsinoe</taxon>
    </lineage>
</organism>
<proteinExistence type="predicted"/>
<keyword evidence="3" id="KW-1185">Reference proteome</keyword>
<dbReference type="Proteomes" id="UP000809789">
    <property type="component" value="Unassembled WGS sequence"/>
</dbReference>
<protein>
    <submittedName>
        <fullName evidence="2">Uncharacterized protein</fullName>
    </submittedName>
</protein>
<sequence>VVGLFRSRKSNTTKGSILSCLGSPTLPYTFSFWIWTSILRKLALGEPGRLRVALIPYLLVVELAHFRPFLFWTPPWNILALCRHFGPVGPLRSIYGARPTSSMSNRRRSSSSSRDMTGNLSTPWFSLRTLISRSFLAEMSPFLLRSILNE</sequence>
<accession>A0A8K0PJ62</accession>
<feature type="region of interest" description="Disordered" evidence="1">
    <location>
        <begin position="99"/>
        <end position="118"/>
    </location>
</feature>
<gene>
    <name evidence="2" type="ORF">KVT40_003068</name>
</gene>
<reference evidence="2" key="1">
    <citation type="submission" date="2021-07" db="EMBL/GenBank/DDBJ databases">
        <title>Elsinoe batatas strain:CRI-CJ2 Genome sequencing and assembly.</title>
        <authorList>
            <person name="Huang L."/>
        </authorList>
    </citation>
    <scope>NUCLEOTIDE SEQUENCE</scope>
    <source>
        <strain evidence="2">CRI-CJ2</strain>
    </source>
</reference>
<dbReference type="EMBL" id="JAESVG020000003">
    <property type="protein sequence ID" value="KAG8629203.1"/>
    <property type="molecule type" value="Genomic_DNA"/>
</dbReference>